<organism evidence="6">
    <name type="scientific">uncultured marine group II/III euryarchaeote KM3_72_A06</name>
    <dbReference type="NCBI Taxonomy" id="1456496"/>
    <lineage>
        <taxon>Archaea</taxon>
        <taxon>Methanobacteriati</taxon>
        <taxon>Methanobacteriota</taxon>
        <taxon>environmental samples</taxon>
    </lineage>
</organism>
<reference evidence="6" key="1">
    <citation type="journal article" date="2014" name="Genome Biol. Evol.">
        <title>Pangenome evidence for extensive interdomain horizontal transfer affecting lineage core and shell genes in uncultured planktonic thaumarchaeota and euryarchaeota.</title>
        <authorList>
            <person name="Deschamps P."/>
            <person name="Zivanovic Y."/>
            <person name="Moreira D."/>
            <person name="Rodriguez-Valera F."/>
            <person name="Lopez-Garcia P."/>
        </authorList>
    </citation>
    <scope>NUCLEOTIDE SEQUENCE</scope>
</reference>
<comment type="subcellular location">
    <subcellularLocation>
        <location evidence="1">Membrane</location>
        <topology evidence="1">Single-pass membrane protein</topology>
    </subcellularLocation>
</comment>
<dbReference type="InterPro" id="IPR007156">
    <property type="entry name" value="MamQ_LemA"/>
</dbReference>
<evidence type="ECO:0000256" key="5">
    <source>
        <dbReference type="ARBA" id="ARBA00023136"/>
    </source>
</evidence>
<dbReference type="Gene3D" id="1.20.1440.20">
    <property type="entry name" value="LemA-like domain"/>
    <property type="match status" value="1"/>
</dbReference>
<dbReference type="PANTHER" id="PTHR34478">
    <property type="entry name" value="PROTEIN LEMA"/>
    <property type="match status" value="1"/>
</dbReference>
<dbReference type="AlphaFoldDB" id="A0A075HJ38"/>
<evidence type="ECO:0000256" key="1">
    <source>
        <dbReference type="ARBA" id="ARBA00004167"/>
    </source>
</evidence>
<keyword evidence="5" id="KW-0472">Membrane</keyword>
<keyword evidence="3" id="KW-0812">Transmembrane</keyword>
<evidence type="ECO:0000256" key="4">
    <source>
        <dbReference type="ARBA" id="ARBA00022989"/>
    </source>
</evidence>
<name>A0A075HJ38_9EURY</name>
<dbReference type="EMBL" id="KF901041">
    <property type="protein sequence ID" value="AIF15939.1"/>
    <property type="molecule type" value="Genomic_DNA"/>
</dbReference>
<dbReference type="InterPro" id="IPR023353">
    <property type="entry name" value="LemA-like_dom_sf"/>
</dbReference>
<dbReference type="GO" id="GO:0016020">
    <property type="term" value="C:membrane"/>
    <property type="evidence" value="ECO:0007669"/>
    <property type="project" value="UniProtKB-SubCell"/>
</dbReference>
<sequence length="131" mass="14343">MQYAGHEKEIFGELTEARKTFAAASKSGDVSGVMAAEAMASLAMPKLLALSEDYPDLKANANFAALQDDYKEIEDQVTDQRQLYNSSATNFNTAIELVPNNIVASFKGCTSRILYEAQHQARGSVEINFDI</sequence>
<evidence type="ECO:0000256" key="3">
    <source>
        <dbReference type="ARBA" id="ARBA00022692"/>
    </source>
</evidence>
<evidence type="ECO:0000256" key="2">
    <source>
        <dbReference type="ARBA" id="ARBA00008854"/>
    </source>
</evidence>
<dbReference type="Pfam" id="PF04011">
    <property type="entry name" value="LemA"/>
    <property type="match status" value="1"/>
</dbReference>
<comment type="similarity">
    <text evidence="2">Belongs to the LemA family.</text>
</comment>
<gene>
    <name evidence="6" type="primary">lemA</name>
</gene>
<dbReference type="PANTHER" id="PTHR34478:SF1">
    <property type="entry name" value="PROTEIN LEMA"/>
    <property type="match status" value="1"/>
</dbReference>
<protein>
    <submittedName>
        <fullName evidence="6">LemA family protein (LemA)</fullName>
    </submittedName>
</protein>
<dbReference type="SUPFAM" id="SSF140478">
    <property type="entry name" value="LemA-like"/>
    <property type="match status" value="1"/>
</dbReference>
<keyword evidence="4" id="KW-1133">Transmembrane helix</keyword>
<proteinExistence type="inferred from homology"/>
<accession>A0A075HJ38</accession>
<evidence type="ECO:0000313" key="6">
    <source>
        <dbReference type="EMBL" id="AIF15939.1"/>
    </source>
</evidence>